<proteinExistence type="predicted"/>
<dbReference type="CDD" id="cd03443">
    <property type="entry name" value="PaaI_thioesterase"/>
    <property type="match status" value="1"/>
</dbReference>
<dbReference type="EMBL" id="KV454414">
    <property type="protein sequence ID" value="ODQ63769.1"/>
    <property type="molecule type" value="Genomic_DNA"/>
</dbReference>
<dbReference type="InterPro" id="IPR052061">
    <property type="entry name" value="PTE-AB_protein"/>
</dbReference>
<dbReference type="InterPro" id="IPR029069">
    <property type="entry name" value="HotDog_dom_sf"/>
</dbReference>
<dbReference type="PANTHER" id="PTHR47260">
    <property type="entry name" value="UPF0644 PROTEIN PB2B4.06"/>
    <property type="match status" value="1"/>
</dbReference>
<dbReference type="PANTHER" id="PTHR47260:SF1">
    <property type="entry name" value="UPF0644 PROTEIN PB2B4.06"/>
    <property type="match status" value="1"/>
</dbReference>
<name>A0A1E3PEC6_9ASCO</name>
<keyword evidence="3" id="KW-1185">Reference proteome</keyword>
<dbReference type="Pfam" id="PF03061">
    <property type="entry name" value="4HBT"/>
    <property type="match status" value="1"/>
</dbReference>
<organism evidence="2 3">
    <name type="scientific">Nadsonia fulvescens var. elongata DSM 6958</name>
    <dbReference type="NCBI Taxonomy" id="857566"/>
    <lineage>
        <taxon>Eukaryota</taxon>
        <taxon>Fungi</taxon>
        <taxon>Dikarya</taxon>
        <taxon>Ascomycota</taxon>
        <taxon>Saccharomycotina</taxon>
        <taxon>Dipodascomycetes</taxon>
        <taxon>Dipodascales</taxon>
        <taxon>Dipodascales incertae sedis</taxon>
        <taxon>Nadsonia</taxon>
    </lineage>
</organism>
<dbReference type="STRING" id="857566.A0A1E3PEC6"/>
<protein>
    <submittedName>
        <fullName evidence="2">Thioesterase family protein</fullName>
    </submittedName>
</protein>
<reference evidence="2 3" key="1">
    <citation type="journal article" date="2016" name="Proc. Natl. Acad. Sci. U.S.A.">
        <title>Comparative genomics of biotechnologically important yeasts.</title>
        <authorList>
            <person name="Riley R."/>
            <person name="Haridas S."/>
            <person name="Wolfe K.H."/>
            <person name="Lopes M.R."/>
            <person name="Hittinger C.T."/>
            <person name="Goeker M."/>
            <person name="Salamov A.A."/>
            <person name="Wisecaver J.H."/>
            <person name="Long T.M."/>
            <person name="Calvey C.H."/>
            <person name="Aerts A.L."/>
            <person name="Barry K.W."/>
            <person name="Choi C."/>
            <person name="Clum A."/>
            <person name="Coughlan A.Y."/>
            <person name="Deshpande S."/>
            <person name="Douglass A.P."/>
            <person name="Hanson S.J."/>
            <person name="Klenk H.-P."/>
            <person name="LaButti K.M."/>
            <person name="Lapidus A."/>
            <person name="Lindquist E.A."/>
            <person name="Lipzen A.M."/>
            <person name="Meier-Kolthoff J.P."/>
            <person name="Ohm R.A."/>
            <person name="Otillar R.P."/>
            <person name="Pangilinan J.L."/>
            <person name="Peng Y."/>
            <person name="Rokas A."/>
            <person name="Rosa C.A."/>
            <person name="Scheuner C."/>
            <person name="Sibirny A.A."/>
            <person name="Slot J.C."/>
            <person name="Stielow J.B."/>
            <person name="Sun H."/>
            <person name="Kurtzman C.P."/>
            <person name="Blackwell M."/>
            <person name="Grigoriev I.V."/>
            <person name="Jeffries T.W."/>
        </authorList>
    </citation>
    <scope>NUCLEOTIDE SEQUENCE [LARGE SCALE GENOMIC DNA]</scope>
    <source>
        <strain evidence="2 3">DSM 6958</strain>
    </source>
</reference>
<feature type="domain" description="Thioesterase" evidence="1">
    <location>
        <begin position="91"/>
        <end position="149"/>
    </location>
</feature>
<sequence length="195" mass="21630">MTNYSEEHHMIKNLPFYQKAVDSDRYIIEHPYEVEEAIQEFSLSSGVLSGGGLVAKTPISLRLKPELVEAEGQSENMVFYHLGPRLCGHKGIIHGGLLATLLDEALCRTGFQMLPNKIGVTASLNIKYLAPTKAESFIVIYSKTTAVDGRKCWVSGSLEVLNHEGDNNLKTVSAELLVVEPKWARKLTHEHSIVN</sequence>
<evidence type="ECO:0000313" key="3">
    <source>
        <dbReference type="Proteomes" id="UP000095009"/>
    </source>
</evidence>
<dbReference type="InterPro" id="IPR006683">
    <property type="entry name" value="Thioestr_dom"/>
</dbReference>
<dbReference type="OrthoDB" id="506431at2759"/>
<evidence type="ECO:0000313" key="2">
    <source>
        <dbReference type="EMBL" id="ODQ63769.1"/>
    </source>
</evidence>
<dbReference type="Gene3D" id="3.10.129.10">
    <property type="entry name" value="Hotdog Thioesterase"/>
    <property type="match status" value="1"/>
</dbReference>
<gene>
    <name evidence="2" type="ORF">NADFUDRAFT_53423</name>
</gene>
<evidence type="ECO:0000259" key="1">
    <source>
        <dbReference type="Pfam" id="PF03061"/>
    </source>
</evidence>
<dbReference type="Proteomes" id="UP000095009">
    <property type="component" value="Unassembled WGS sequence"/>
</dbReference>
<accession>A0A1E3PEC6</accession>
<dbReference type="SUPFAM" id="SSF54637">
    <property type="entry name" value="Thioesterase/thiol ester dehydrase-isomerase"/>
    <property type="match status" value="1"/>
</dbReference>
<dbReference type="AlphaFoldDB" id="A0A1E3PEC6"/>